<name>A0A0B1TFQ6_OESDE</name>
<sequence>MYSWAWAYSCVLLTDCFSMQRNLSCPEIGLLYLAKTRLYLVGLNATTTSIDQLANVISPIITGVNAFFPKILRSKNFSRE</sequence>
<keyword evidence="2" id="KW-1185">Reference proteome</keyword>
<dbReference type="EMBL" id="KN550416">
    <property type="protein sequence ID" value="KHJ94215.1"/>
    <property type="molecule type" value="Genomic_DNA"/>
</dbReference>
<accession>A0A0B1TFQ6</accession>
<evidence type="ECO:0000313" key="2">
    <source>
        <dbReference type="Proteomes" id="UP000053660"/>
    </source>
</evidence>
<reference evidence="1 2" key="1">
    <citation type="submission" date="2014-03" db="EMBL/GenBank/DDBJ databases">
        <title>Draft genome of the hookworm Oesophagostomum dentatum.</title>
        <authorList>
            <person name="Mitreva M."/>
        </authorList>
    </citation>
    <scope>NUCLEOTIDE SEQUENCE [LARGE SCALE GENOMIC DNA]</scope>
    <source>
        <strain evidence="1 2">OD-Hann</strain>
    </source>
</reference>
<protein>
    <submittedName>
        <fullName evidence="1">Uncharacterized protein</fullName>
    </submittedName>
</protein>
<dbReference type="AlphaFoldDB" id="A0A0B1TFQ6"/>
<proteinExistence type="predicted"/>
<evidence type="ECO:0000313" key="1">
    <source>
        <dbReference type="EMBL" id="KHJ94215.1"/>
    </source>
</evidence>
<dbReference type="Proteomes" id="UP000053660">
    <property type="component" value="Unassembled WGS sequence"/>
</dbReference>
<gene>
    <name evidence="1" type="ORF">OESDEN_05859</name>
</gene>
<organism evidence="1 2">
    <name type="scientific">Oesophagostomum dentatum</name>
    <name type="common">Nodular worm</name>
    <dbReference type="NCBI Taxonomy" id="61180"/>
    <lineage>
        <taxon>Eukaryota</taxon>
        <taxon>Metazoa</taxon>
        <taxon>Ecdysozoa</taxon>
        <taxon>Nematoda</taxon>
        <taxon>Chromadorea</taxon>
        <taxon>Rhabditida</taxon>
        <taxon>Rhabditina</taxon>
        <taxon>Rhabditomorpha</taxon>
        <taxon>Strongyloidea</taxon>
        <taxon>Strongylidae</taxon>
        <taxon>Oesophagostomum</taxon>
    </lineage>
</organism>